<dbReference type="Proteomes" id="UP000256838">
    <property type="component" value="Unassembled WGS sequence"/>
</dbReference>
<proteinExistence type="inferred from homology"/>
<evidence type="ECO:0000313" key="2">
    <source>
        <dbReference type="EMBL" id="RDV00600.1"/>
    </source>
</evidence>
<reference evidence="2 3" key="1">
    <citation type="submission" date="2018-08" db="EMBL/GenBank/DDBJ databases">
        <title>Paraburkholderia sp. DHOM06 isolated from forest soil.</title>
        <authorList>
            <person name="Gao Z.-H."/>
            <person name="Qiu L.-H."/>
        </authorList>
    </citation>
    <scope>NUCLEOTIDE SEQUENCE [LARGE SCALE GENOMIC DNA]</scope>
    <source>
        <strain evidence="2 3">DHOM06</strain>
    </source>
</reference>
<protein>
    <submittedName>
        <fullName evidence="2">Arylsulfatase</fullName>
    </submittedName>
</protein>
<organism evidence="2 3">
    <name type="scientific">Trinickia dinghuensis</name>
    <dbReference type="NCBI Taxonomy" id="2291023"/>
    <lineage>
        <taxon>Bacteria</taxon>
        <taxon>Pseudomonadati</taxon>
        <taxon>Pseudomonadota</taxon>
        <taxon>Betaproteobacteria</taxon>
        <taxon>Burkholderiales</taxon>
        <taxon>Burkholderiaceae</taxon>
        <taxon>Trinickia</taxon>
    </lineage>
</organism>
<gene>
    <name evidence="2" type="ORF">DWV00_02185</name>
</gene>
<sequence>MSGRPRIGLIHATALAMAPIAESFARLWPEAMLHHVLDESLTADLAAAGGRIEAMTPRVASLARYVVDAGAGGVLFTCSAFGPAIEVAREQFRVPVLKPNEAMIDEALALGDRICLVATFEPALAPIEQEFHERAHQLKRAIVVDRCFVPGAIDALRRGDEALHDRLVAEACSKQRGGDVLCFAQFSMTSARTEVEKRVAKPVLTTPDSAVQKLKSRLAA</sequence>
<dbReference type="EMBL" id="QRGA01000001">
    <property type="protein sequence ID" value="RDV00600.1"/>
    <property type="molecule type" value="Genomic_DNA"/>
</dbReference>
<dbReference type="Gene3D" id="3.40.50.12500">
    <property type="match status" value="1"/>
</dbReference>
<comment type="caution">
    <text evidence="2">The sequence shown here is derived from an EMBL/GenBank/DDBJ whole genome shotgun (WGS) entry which is preliminary data.</text>
</comment>
<dbReference type="InterPro" id="IPR015942">
    <property type="entry name" value="Asp/Glu/hydantoin_racemase"/>
</dbReference>
<dbReference type="OrthoDB" id="978447at2"/>
<keyword evidence="3" id="KW-1185">Reference proteome</keyword>
<accession>A0A3D8K5V1</accession>
<dbReference type="Pfam" id="PF01177">
    <property type="entry name" value="Asp_Glu_race"/>
    <property type="match status" value="1"/>
</dbReference>
<evidence type="ECO:0000256" key="1">
    <source>
        <dbReference type="ARBA" id="ARBA00038414"/>
    </source>
</evidence>
<dbReference type="AlphaFoldDB" id="A0A3D8K5V1"/>
<dbReference type="GO" id="GO:0047661">
    <property type="term" value="F:amino-acid racemase activity"/>
    <property type="evidence" value="ECO:0007669"/>
    <property type="project" value="InterPro"/>
</dbReference>
<dbReference type="RefSeq" id="WP_115531869.1">
    <property type="nucleotide sequence ID" value="NZ_QRGA01000001.1"/>
</dbReference>
<evidence type="ECO:0000313" key="3">
    <source>
        <dbReference type="Proteomes" id="UP000256838"/>
    </source>
</evidence>
<name>A0A3D8K5V1_9BURK</name>
<comment type="similarity">
    <text evidence="1">Belongs to the HyuE racemase family.</text>
</comment>
<dbReference type="InterPro" id="IPR053714">
    <property type="entry name" value="Iso_Racemase_Enz_sf"/>
</dbReference>